<gene>
    <name evidence="2" type="ORF">ADEAN_000401200</name>
</gene>
<feature type="region of interest" description="Disordered" evidence="1">
    <location>
        <begin position="1"/>
        <end position="115"/>
    </location>
</feature>
<dbReference type="GO" id="GO:0030544">
    <property type="term" value="F:Hsp70 protein binding"/>
    <property type="evidence" value="ECO:0007669"/>
    <property type="project" value="TreeGrafter"/>
</dbReference>
<dbReference type="AlphaFoldDB" id="S9VBY6"/>
<proteinExistence type="predicted"/>
<dbReference type="Pfam" id="PF10274">
    <property type="entry name" value="ParcG"/>
    <property type="match status" value="1"/>
</dbReference>
<dbReference type="PANTHER" id="PTHR21207:SF6">
    <property type="entry name" value="PACRGB"/>
    <property type="match status" value="1"/>
</dbReference>
<evidence type="ECO:0000313" key="2">
    <source>
        <dbReference type="EMBL" id="CAD2216550.1"/>
    </source>
</evidence>
<feature type="compositionally biased region" description="Polar residues" evidence="1">
    <location>
        <begin position="1"/>
        <end position="12"/>
    </location>
</feature>
<reference evidence="2 3" key="1">
    <citation type="submission" date="2020-08" db="EMBL/GenBank/DDBJ databases">
        <authorList>
            <person name="Newling K."/>
            <person name="Davey J."/>
            <person name="Forrester S."/>
        </authorList>
    </citation>
    <scope>NUCLEOTIDE SEQUENCE [LARGE SCALE GENOMIC DNA]</scope>
    <source>
        <strain evidence="3">Crithidia deanei Carvalho (ATCC PRA-265)</strain>
    </source>
</reference>
<dbReference type="GO" id="GO:0051879">
    <property type="term" value="F:Hsp90 protein binding"/>
    <property type="evidence" value="ECO:0007669"/>
    <property type="project" value="TreeGrafter"/>
</dbReference>
<dbReference type="OrthoDB" id="5954824at2759"/>
<dbReference type="Proteomes" id="UP000515908">
    <property type="component" value="Chromosome 07"/>
</dbReference>
<accession>S9VBY6</accession>
<protein>
    <submittedName>
        <fullName evidence="2">Parkin co-regulated protein, putative</fullName>
    </submittedName>
</protein>
<dbReference type="EMBL" id="LR877151">
    <property type="protein sequence ID" value="CAD2216550.1"/>
    <property type="molecule type" value="Genomic_DNA"/>
</dbReference>
<organism evidence="2 3">
    <name type="scientific">Angomonas deanei</name>
    <dbReference type="NCBI Taxonomy" id="59799"/>
    <lineage>
        <taxon>Eukaryota</taxon>
        <taxon>Discoba</taxon>
        <taxon>Euglenozoa</taxon>
        <taxon>Kinetoplastea</taxon>
        <taxon>Metakinetoplastina</taxon>
        <taxon>Trypanosomatida</taxon>
        <taxon>Trypanosomatidae</taxon>
        <taxon>Strigomonadinae</taxon>
        <taxon>Angomonas</taxon>
    </lineage>
</organism>
<evidence type="ECO:0000256" key="1">
    <source>
        <dbReference type="SAM" id="MobiDB-lite"/>
    </source>
</evidence>
<dbReference type="InterPro" id="IPR019399">
    <property type="entry name" value="Parkin_co-regulated_protein"/>
</dbReference>
<feature type="compositionally biased region" description="Polar residues" evidence="1">
    <location>
        <begin position="81"/>
        <end position="98"/>
    </location>
</feature>
<dbReference type="VEuPathDB" id="TriTrypDB:ADEAN_000401200"/>
<keyword evidence="3" id="KW-1185">Reference proteome</keyword>
<sequence length="305" mass="34127">MESTKFSQSQKRQYQKDKDILPPMSESPFGAFPKNHGVKGRGEPQVTATAPRKKPGNAAASSKSPPPKRDVLLGHTGTGGMASSTFKGTKGAKTSLSNGRFGHPDGPGKAGAFSKQHIPPTEFRQHYERGDLPLSIQHAATRSLQWKVDIDKLDYHHYLPIFFDGLRELEEPYAYVAYQGSLDLLERGHTAVFKTVPQLIIPLKTALNTRHPTILVNVMKVIQKMVTECDYVGEALVPYYRQLLPVFNLFKNRTRNLGDRMDYAQHKGTDLTTVIDETLNALERYGGEDAFINIKYMVPTYESCM</sequence>
<evidence type="ECO:0000313" key="3">
    <source>
        <dbReference type="Proteomes" id="UP000515908"/>
    </source>
</evidence>
<name>S9VBY6_9TRYP</name>
<dbReference type="PANTHER" id="PTHR21207">
    <property type="entry name" value="PARKIN COREGULATED GENE PROTEIN PARK2 COREGULATED"/>
    <property type="match status" value="1"/>
</dbReference>